<dbReference type="InterPro" id="IPR002502">
    <property type="entry name" value="Amidase_domain"/>
</dbReference>
<comment type="subcellular location">
    <subcellularLocation>
        <location evidence="3">Cytoplasm</location>
    </subcellularLocation>
</comment>
<evidence type="ECO:0000313" key="15">
    <source>
        <dbReference type="Proteomes" id="UP000288405"/>
    </source>
</evidence>
<keyword evidence="9" id="KW-0862">Zinc</keyword>
<keyword evidence="10" id="KW-0961">Cell wall biogenesis/degradation</keyword>
<feature type="domain" description="N-acetylmuramoyl-L-alanine amidase" evidence="13">
    <location>
        <begin position="16"/>
        <end position="167"/>
    </location>
</feature>
<dbReference type="SUPFAM" id="SSF55846">
    <property type="entry name" value="N-acetylmuramoyl-L-alanine amidase-like"/>
    <property type="match status" value="1"/>
</dbReference>
<gene>
    <name evidence="14" type="ORF">CWE11_06585</name>
</gene>
<evidence type="ECO:0000256" key="7">
    <source>
        <dbReference type="ARBA" id="ARBA00022723"/>
    </source>
</evidence>
<dbReference type="GO" id="GO:0009253">
    <property type="term" value="P:peptidoglycan catabolic process"/>
    <property type="evidence" value="ECO:0007669"/>
    <property type="project" value="InterPro"/>
</dbReference>
<dbReference type="SMART" id="SM00644">
    <property type="entry name" value="Ami_2"/>
    <property type="match status" value="1"/>
</dbReference>
<evidence type="ECO:0000259" key="13">
    <source>
        <dbReference type="SMART" id="SM00644"/>
    </source>
</evidence>
<evidence type="ECO:0000256" key="3">
    <source>
        <dbReference type="ARBA" id="ARBA00004496"/>
    </source>
</evidence>
<comment type="catalytic activity">
    <reaction evidence="1">
        <text>Hydrolyzes the link between N-acetylmuramoyl residues and L-amino acid residues in certain cell-wall glycopeptides.</text>
        <dbReference type="EC" id="3.5.1.28"/>
    </reaction>
</comment>
<dbReference type="InterPro" id="IPR051206">
    <property type="entry name" value="NAMLAA_amidase_2"/>
</dbReference>
<dbReference type="GO" id="GO:0005737">
    <property type="term" value="C:cytoplasm"/>
    <property type="evidence" value="ECO:0007669"/>
    <property type="project" value="UniProtKB-SubCell"/>
</dbReference>
<proteinExistence type="inferred from homology"/>
<dbReference type="NCBIfam" id="NF008758">
    <property type="entry name" value="PRK11789.1"/>
    <property type="match status" value="1"/>
</dbReference>
<dbReference type="Gene3D" id="3.40.80.10">
    <property type="entry name" value="Peptidoglycan recognition protein-like"/>
    <property type="match status" value="1"/>
</dbReference>
<dbReference type="GO" id="GO:0008745">
    <property type="term" value="F:N-acetylmuramoyl-L-alanine amidase activity"/>
    <property type="evidence" value="ECO:0007669"/>
    <property type="project" value="UniProtKB-EC"/>
</dbReference>
<keyword evidence="15" id="KW-1185">Reference proteome</keyword>
<dbReference type="AlphaFoldDB" id="A0A432WIN2"/>
<organism evidence="14 15">
    <name type="scientific">Aliidiomarina sanyensis</name>
    <dbReference type="NCBI Taxonomy" id="1249555"/>
    <lineage>
        <taxon>Bacteria</taxon>
        <taxon>Pseudomonadati</taxon>
        <taxon>Pseudomonadota</taxon>
        <taxon>Gammaproteobacteria</taxon>
        <taxon>Alteromonadales</taxon>
        <taxon>Idiomarinaceae</taxon>
        <taxon>Aliidiomarina</taxon>
    </lineage>
</organism>
<dbReference type="InterPro" id="IPR036505">
    <property type="entry name" value="Amidase/PGRP_sf"/>
</dbReference>
<keyword evidence="6" id="KW-0963">Cytoplasm</keyword>
<evidence type="ECO:0000256" key="12">
    <source>
        <dbReference type="ARBA" id="ARBA00042615"/>
    </source>
</evidence>
<keyword evidence="8" id="KW-0378">Hydrolase</keyword>
<comment type="cofactor">
    <cofactor evidence="2">
        <name>Zn(2+)</name>
        <dbReference type="ChEBI" id="CHEBI:29105"/>
    </cofactor>
</comment>
<comment type="similarity">
    <text evidence="4">Belongs to the N-acetylmuramoyl-L-alanine amidase 2 family.</text>
</comment>
<evidence type="ECO:0000256" key="9">
    <source>
        <dbReference type="ARBA" id="ARBA00022833"/>
    </source>
</evidence>
<keyword evidence="7" id="KW-0479">Metal-binding</keyword>
<dbReference type="RefSeq" id="WP_126776877.1">
    <property type="nucleotide sequence ID" value="NZ_PIPM01000005.1"/>
</dbReference>
<dbReference type="PANTHER" id="PTHR30417:SF4">
    <property type="entry name" value="1,6-ANHYDRO-N-ACETYLMURAMYL-L-ALANINE AMIDASE AMPD"/>
    <property type="match status" value="1"/>
</dbReference>
<dbReference type="OrthoDB" id="9794842at2"/>
<evidence type="ECO:0000313" key="14">
    <source>
        <dbReference type="EMBL" id="RUO33567.1"/>
    </source>
</evidence>
<dbReference type="EC" id="3.5.1.28" evidence="5"/>
<evidence type="ECO:0000256" key="1">
    <source>
        <dbReference type="ARBA" id="ARBA00001561"/>
    </source>
</evidence>
<evidence type="ECO:0000256" key="8">
    <source>
        <dbReference type="ARBA" id="ARBA00022801"/>
    </source>
</evidence>
<dbReference type="EMBL" id="PIPM01000005">
    <property type="protein sequence ID" value="RUO33567.1"/>
    <property type="molecule type" value="Genomic_DNA"/>
</dbReference>
<evidence type="ECO:0000256" key="10">
    <source>
        <dbReference type="ARBA" id="ARBA00023316"/>
    </source>
</evidence>
<reference evidence="14 15" key="1">
    <citation type="journal article" date="2011" name="Front. Microbiol.">
        <title>Genomic signatures of strain selection and enhancement in Bacillus atrophaeus var. globigii, a historical biowarfare simulant.</title>
        <authorList>
            <person name="Gibbons H.S."/>
            <person name="Broomall S.M."/>
            <person name="McNew L.A."/>
            <person name="Daligault H."/>
            <person name="Chapman C."/>
            <person name="Bruce D."/>
            <person name="Karavis M."/>
            <person name="Krepps M."/>
            <person name="McGregor P.A."/>
            <person name="Hong C."/>
            <person name="Park K.H."/>
            <person name="Akmal A."/>
            <person name="Feldman A."/>
            <person name="Lin J.S."/>
            <person name="Chang W.E."/>
            <person name="Higgs B.W."/>
            <person name="Demirev P."/>
            <person name="Lindquist J."/>
            <person name="Liem A."/>
            <person name="Fochler E."/>
            <person name="Read T.D."/>
            <person name="Tapia R."/>
            <person name="Johnson S."/>
            <person name="Bishop-Lilly K.A."/>
            <person name="Detter C."/>
            <person name="Han C."/>
            <person name="Sozhamannan S."/>
            <person name="Rosenzweig C.N."/>
            <person name="Skowronski E.W."/>
        </authorList>
    </citation>
    <scope>NUCLEOTIDE SEQUENCE [LARGE SCALE GENOMIC DNA]</scope>
    <source>
        <strain evidence="14 15">GYP-17</strain>
    </source>
</reference>
<sequence>MRIIQHRCEGVSFYPSPHADERPSGEAVRLLVVHNISLPPGEFGTPYVTDLFLGTLDCDAHPYFEQLRELRVSAHAFIRRTGEIIQYVDFNRRAWHAGVSEWQGQSRCNDFAIGIELEGTDHTPYTKEQYHTLAALTVALQSAYPAITADHIVGHEDIAPGRKTDPGPAFDWEYYRQQIAALTEKDGK</sequence>
<evidence type="ECO:0000256" key="4">
    <source>
        <dbReference type="ARBA" id="ARBA00007553"/>
    </source>
</evidence>
<dbReference type="GO" id="GO:0046872">
    <property type="term" value="F:metal ion binding"/>
    <property type="evidence" value="ECO:0007669"/>
    <property type="project" value="UniProtKB-KW"/>
</dbReference>
<dbReference type="PANTHER" id="PTHR30417">
    <property type="entry name" value="N-ACETYLMURAMOYL-L-ALANINE AMIDASE AMID"/>
    <property type="match status" value="1"/>
</dbReference>
<evidence type="ECO:0000256" key="6">
    <source>
        <dbReference type="ARBA" id="ARBA00022490"/>
    </source>
</evidence>
<dbReference type="Proteomes" id="UP000288405">
    <property type="component" value="Unassembled WGS sequence"/>
</dbReference>
<protein>
    <recommendedName>
        <fullName evidence="11">1,6-anhydro-N-acetylmuramyl-L-alanine amidase AmpD</fullName>
        <ecNumber evidence="5">3.5.1.28</ecNumber>
    </recommendedName>
    <alternativeName>
        <fullName evidence="12">N-acetylmuramoyl-L-alanine amidase</fullName>
    </alternativeName>
</protein>
<comment type="caution">
    <text evidence="14">The sequence shown here is derived from an EMBL/GenBank/DDBJ whole genome shotgun (WGS) entry which is preliminary data.</text>
</comment>
<evidence type="ECO:0000256" key="11">
    <source>
        <dbReference type="ARBA" id="ARBA00039257"/>
    </source>
</evidence>
<dbReference type="GO" id="GO:0009254">
    <property type="term" value="P:peptidoglycan turnover"/>
    <property type="evidence" value="ECO:0007669"/>
    <property type="project" value="TreeGrafter"/>
</dbReference>
<name>A0A432WIN2_9GAMM</name>
<accession>A0A432WIN2</accession>
<dbReference type="GO" id="GO:0071555">
    <property type="term" value="P:cell wall organization"/>
    <property type="evidence" value="ECO:0007669"/>
    <property type="project" value="UniProtKB-KW"/>
</dbReference>
<dbReference type="Pfam" id="PF01510">
    <property type="entry name" value="Amidase_2"/>
    <property type="match status" value="1"/>
</dbReference>
<dbReference type="CDD" id="cd06583">
    <property type="entry name" value="PGRP"/>
    <property type="match status" value="1"/>
</dbReference>
<evidence type="ECO:0000256" key="2">
    <source>
        <dbReference type="ARBA" id="ARBA00001947"/>
    </source>
</evidence>
<evidence type="ECO:0000256" key="5">
    <source>
        <dbReference type="ARBA" id="ARBA00011901"/>
    </source>
</evidence>